<dbReference type="SUPFAM" id="SSF51395">
    <property type="entry name" value="FMN-linked oxidoreductases"/>
    <property type="match status" value="1"/>
</dbReference>
<evidence type="ECO:0000256" key="10">
    <source>
        <dbReference type="ARBA" id="ARBA00048342"/>
    </source>
</evidence>
<dbReference type="GO" id="GO:0050660">
    <property type="term" value="F:flavin adenine dinucleotide binding"/>
    <property type="evidence" value="ECO:0007669"/>
    <property type="project" value="InterPro"/>
</dbReference>
<evidence type="ECO:0000256" key="13">
    <source>
        <dbReference type="ARBA" id="ARBA00051779"/>
    </source>
</evidence>
<comment type="similarity">
    <text evidence="16">Belongs to the Dus family. Dus4 subfamily.</text>
</comment>
<dbReference type="GO" id="GO:0102267">
    <property type="term" value="F:tRNA-dihydrouridine20b synthase activity"/>
    <property type="evidence" value="ECO:0007669"/>
    <property type="project" value="UniProtKB-ARBA"/>
</dbReference>
<evidence type="ECO:0000256" key="9">
    <source>
        <dbReference type="ARBA" id="ARBA00045934"/>
    </source>
</evidence>
<evidence type="ECO:0000256" key="6">
    <source>
        <dbReference type="ARBA" id="ARBA00022857"/>
    </source>
</evidence>
<keyword evidence="4" id="KW-0507">mRNA processing</keyword>
<dbReference type="Pfam" id="PF01207">
    <property type="entry name" value="Dus"/>
    <property type="match status" value="1"/>
</dbReference>
<dbReference type="OrthoDB" id="9977870at2759"/>
<dbReference type="AlphaFoldDB" id="A0A2J6PDQ9"/>
<comment type="catalytic activity">
    <reaction evidence="15">
        <text>5,6-dihydrouridine(20a) in tRNA + NADP(+) = uridine(20a) in tRNA + NADPH + H(+)</text>
        <dbReference type="Rhea" id="RHEA:53344"/>
        <dbReference type="Rhea" id="RHEA-COMP:13535"/>
        <dbReference type="Rhea" id="RHEA-COMP:13536"/>
        <dbReference type="ChEBI" id="CHEBI:15378"/>
        <dbReference type="ChEBI" id="CHEBI:57783"/>
        <dbReference type="ChEBI" id="CHEBI:58349"/>
        <dbReference type="ChEBI" id="CHEBI:65315"/>
        <dbReference type="ChEBI" id="CHEBI:74443"/>
        <dbReference type="EC" id="1.3.1.90"/>
    </reaction>
    <physiologicalReaction direction="right-to-left" evidence="15">
        <dbReference type="Rhea" id="RHEA:53346"/>
    </physiologicalReaction>
</comment>
<comment type="catalytic activity">
    <reaction evidence="13">
        <text>5,6-dihydrouridine(20a) in tRNA + NAD(+) = uridine(20a) in tRNA + NADH + H(+)</text>
        <dbReference type="Rhea" id="RHEA:53348"/>
        <dbReference type="Rhea" id="RHEA-COMP:13535"/>
        <dbReference type="Rhea" id="RHEA-COMP:13536"/>
        <dbReference type="ChEBI" id="CHEBI:15378"/>
        <dbReference type="ChEBI" id="CHEBI:57540"/>
        <dbReference type="ChEBI" id="CHEBI:57945"/>
        <dbReference type="ChEBI" id="CHEBI:65315"/>
        <dbReference type="ChEBI" id="CHEBI:74443"/>
        <dbReference type="EC" id="1.3.1.90"/>
    </reaction>
    <physiologicalReaction direction="right-to-left" evidence="13">
        <dbReference type="Rhea" id="RHEA:53350"/>
    </physiologicalReaction>
</comment>
<comment type="function">
    <text evidence="9">Catalyzes the synthesis of dihydrouridine, a modified base found in the D-loop of most tRNAs. Specifically modifies U47 in cytoplasmic tRNAs. Catalyzes the synthesis of dihydrouridine in some mRNAs, thereby affecting their translation.</text>
</comment>
<accession>A0A2J6PDQ9</accession>
<evidence type="ECO:0000256" key="12">
    <source>
        <dbReference type="ARBA" id="ARBA00050434"/>
    </source>
</evidence>
<dbReference type="GO" id="GO:0102266">
    <property type="term" value="F:tRNA-dihydrouridine20a synthase activity"/>
    <property type="evidence" value="ECO:0007669"/>
    <property type="project" value="UniProtKB-EC"/>
</dbReference>
<dbReference type="PANTHER" id="PTHR11082">
    <property type="entry name" value="TRNA-DIHYDROURIDINE SYNTHASE"/>
    <property type="match status" value="1"/>
</dbReference>
<dbReference type="CDD" id="cd02801">
    <property type="entry name" value="DUS_like_FMN"/>
    <property type="match status" value="1"/>
</dbReference>
<dbReference type="GO" id="GO:0006397">
    <property type="term" value="P:mRNA processing"/>
    <property type="evidence" value="ECO:0007669"/>
    <property type="project" value="UniProtKB-KW"/>
</dbReference>
<dbReference type="FunFam" id="3.20.20.70:FF:000159">
    <property type="entry name" value="tRNA-dihydrouridine synthase 4"/>
    <property type="match status" value="1"/>
</dbReference>
<keyword evidence="5" id="KW-0819">tRNA processing</keyword>
<evidence type="ECO:0000313" key="21">
    <source>
        <dbReference type="EMBL" id="PMD12167.1"/>
    </source>
</evidence>
<evidence type="ECO:0000256" key="16">
    <source>
        <dbReference type="ARBA" id="ARBA00060741"/>
    </source>
</evidence>
<evidence type="ECO:0000256" key="17">
    <source>
        <dbReference type="ARBA" id="ARBA00066483"/>
    </source>
</evidence>
<dbReference type="Gene3D" id="3.20.20.70">
    <property type="entry name" value="Aldolase class I"/>
    <property type="match status" value="1"/>
</dbReference>
<comment type="catalytic activity">
    <reaction evidence="11">
        <text>a 5,6-dihydrouridine in mRNA + NADP(+) = a uridine in mRNA + NADPH + H(+)</text>
        <dbReference type="Rhea" id="RHEA:69855"/>
        <dbReference type="Rhea" id="RHEA-COMP:14658"/>
        <dbReference type="Rhea" id="RHEA-COMP:17789"/>
        <dbReference type="ChEBI" id="CHEBI:15378"/>
        <dbReference type="ChEBI" id="CHEBI:57783"/>
        <dbReference type="ChEBI" id="CHEBI:58349"/>
        <dbReference type="ChEBI" id="CHEBI:65315"/>
        <dbReference type="ChEBI" id="CHEBI:74443"/>
    </reaction>
    <physiologicalReaction direction="right-to-left" evidence="11">
        <dbReference type="Rhea" id="RHEA:69857"/>
    </physiologicalReaction>
</comment>
<evidence type="ECO:0000256" key="4">
    <source>
        <dbReference type="ARBA" id="ARBA00022664"/>
    </source>
</evidence>
<evidence type="ECO:0000256" key="15">
    <source>
        <dbReference type="ARBA" id="ARBA00052996"/>
    </source>
</evidence>
<dbReference type="InterPro" id="IPR018517">
    <property type="entry name" value="tRNA_hU_synthase_CS"/>
</dbReference>
<dbReference type="InterPro" id="IPR035587">
    <property type="entry name" value="DUS-like_FMN-bd"/>
</dbReference>
<keyword evidence="22" id="KW-1185">Reference proteome</keyword>
<sequence length="346" mass="38258">MFEMSDIDSLNGEENLFPPSLEINPLKLFDIAKSQGRPLYAAAPMVRYSKLAFRETVAQYGVDLTWTPMILAKEFNRSLAARDSDFTLSPSSPPTIAQLGVNSPLEISRCTTLLSPFINGIDINCGCPQSWACAETLGAALMHKRELVASMITSAQSSLHSLGYQDKKTVSVKIRIHKDLRETVDFVRTVQEAGVDFITIHGRMRSTPSSQPVNLEAIKVVAEHCSVPTLSNGDVFTLSDVKAHVEKTGVDGVMAARGLLENPGMFRKDGGEGCSWDVVEVFMNEVARRPIPFKLVVHHLSEMVGSDRSQRGSTLLRKEERKEMMACLSMGELIDFLDGVREIRRL</sequence>
<dbReference type="PROSITE" id="PS01136">
    <property type="entry name" value="UPF0034"/>
    <property type="match status" value="1"/>
</dbReference>
<dbReference type="InterPro" id="IPR013785">
    <property type="entry name" value="Aldolase_TIM"/>
</dbReference>
<comment type="catalytic activity">
    <reaction evidence="12">
        <text>5,6-dihydrouridine(20b) in tRNA + NADP(+) = uridine(20b) in tRNA + NADPH + H(+)</text>
        <dbReference type="Rhea" id="RHEA:53356"/>
        <dbReference type="Rhea" id="RHEA-COMP:13537"/>
        <dbReference type="Rhea" id="RHEA-COMP:13538"/>
        <dbReference type="ChEBI" id="CHEBI:15378"/>
        <dbReference type="ChEBI" id="CHEBI:57783"/>
        <dbReference type="ChEBI" id="CHEBI:58349"/>
        <dbReference type="ChEBI" id="CHEBI:65315"/>
        <dbReference type="ChEBI" id="CHEBI:74443"/>
        <dbReference type="EC" id="1.3.1.90"/>
    </reaction>
    <physiologicalReaction direction="right-to-left" evidence="12">
        <dbReference type="Rhea" id="RHEA:53358"/>
    </physiologicalReaction>
</comment>
<evidence type="ECO:0000256" key="3">
    <source>
        <dbReference type="ARBA" id="ARBA00022643"/>
    </source>
</evidence>
<dbReference type="EC" id="1.3.1.90" evidence="17"/>
<keyword evidence="7" id="KW-0560">Oxidoreductase</keyword>
<evidence type="ECO:0000256" key="1">
    <source>
        <dbReference type="ARBA" id="ARBA00001917"/>
    </source>
</evidence>
<evidence type="ECO:0000256" key="8">
    <source>
        <dbReference type="ARBA" id="ARBA00023027"/>
    </source>
</evidence>
<keyword evidence="6" id="KW-0521">NADP</keyword>
<feature type="domain" description="DUS-like FMN-binding" evidence="20">
    <location>
        <begin position="42"/>
        <end position="310"/>
    </location>
</feature>
<organism evidence="21 22">
    <name type="scientific">Hyaloscypha hepaticicola</name>
    <dbReference type="NCBI Taxonomy" id="2082293"/>
    <lineage>
        <taxon>Eukaryota</taxon>
        <taxon>Fungi</taxon>
        <taxon>Dikarya</taxon>
        <taxon>Ascomycota</taxon>
        <taxon>Pezizomycotina</taxon>
        <taxon>Leotiomycetes</taxon>
        <taxon>Helotiales</taxon>
        <taxon>Hyaloscyphaceae</taxon>
        <taxon>Hyaloscypha</taxon>
    </lineage>
</organism>
<reference evidence="21 22" key="1">
    <citation type="submission" date="2016-05" db="EMBL/GenBank/DDBJ databases">
        <title>A degradative enzymes factory behind the ericoid mycorrhizal symbiosis.</title>
        <authorList>
            <consortium name="DOE Joint Genome Institute"/>
            <person name="Martino E."/>
            <person name="Morin E."/>
            <person name="Grelet G."/>
            <person name="Kuo A."/>
            <person name="Kohler A."/>
            <person name="Daghino S."/>
            <person name="Barry K."/>
            <person name="Choi C."/>
            <person name="Cichocki N."/>
            <person name="Clum A."/>
            <person name="Copeland A."/>
            <person name="Hainaut M."/>
            <person name="Haridas S."/>
            <person name="Labutti K."/>
            <person name="Lindquist E."/>
            <person name="Lipzen A."/>
            <person name="Khouja H.-R."/>
            <person name="Murat C."/>
            <person name="Ohm R."/>
            <person name="Olson A."/>
            <person name="Spatafora J."/>
            <person name="Veneault-Fourrey C."/>
            <person name="Henrissat B."/>
            <person name="Grigoriev I."/>
            <person name="Martin F."/>
            <person name="Perotto S."/>
        </authorList>
    </citation>
    <scope>NUCLEOTIDE SEQUENCE [LARGE SCALE GENOMIC DNA]</scope>
    <source>
        <strain evidence="21 22">UAMH 7357</strain>
    </source>
</reference>
<dbReference type="PANTHER" id="PTHR11082:SF31">
    <property type="entry name" value="TRNA-DIHYDROURIDINE(20A_20B) SYNTHASE [NAD(P)+]-LIKE"/>
    <property type="match status" value="1"/>
</dbReference>
<dbReference type="EMBL" id="KZ613562">
    <property type="protein sequence ID" value="PMD12167.1"/>
    <property type="molecule type" value="Genomic_DNA"/>
</dbReference>
<evidence type="ECO:0000256" key="18">
    <source>
        <dbReference type="ARBA" id="ARBA00071722"/>
    </source>
</evidence>
<proteinExistence type="inferred from homology"/>
<evidence type="ECO:0000256" key="14">
    <source>
        <dbReference type="ARBA" id="ARBA00051932"/>
    </source>
</evidence>
<keyword evidence="3" id="KW-0288">FMN</keyword>
<keyword evidence="8" id="KW-0520">NAD</keyword>
<gene>
    <name evidence="21" type="ORF">NA56DRAFT_639463</name>
</gene>
<evidence type="ECO:0000259" key="20">
    <source>
        <dbReference type="Pfam" id="PF01207"/>
    </source>
</evidence>
<evidence type="ECO:0000256" key="11">
    <source>
        <dbReference type="ARBA" id="ARBA00049447"/>
    </source>
</evidence>
<evidence type="ECO:0000256" key="2">
    <source>
        <dbReference type="ARBA" id="ARBA00022630"/>
    </source>
</evidence>
<dbReference type="Proteomes" id="UP000235672">
    <property type="component" value="Unassembled WGS sequence"/>
</dbReference>
<evidence type="ECO:0000313" key="22">
    <source>
        <dbReference type="Proteomes" id="UP000235672"/>
    </source>
</evidence>
<evidence type="ECO:0000256" key="19">
    <source>
        <dbReference type="ARBA" id="ARBA00078338"/>
    </source>
</evidence>
<evidence type="ECO:0000256" key="5">
    <source>
        <dbReference type="ARBA" id="ARBA00022694"/>
    </source>
</evidence>
<protein>
    <recommendedName>
        <fullName evidence="18">tRNA-dihydrouridine(20a/20b) synthase [NAD(P)+]</fullName>
        <ecNumber evidence="17">1.3.1.90</ecNumber>
    </recommendedName>
    <alternativeName>
        <fullName evidence="19">tRNA-dihydrouridine synthase 4</fullName>
    </alternativeName>
</protein>
<name>A0A2J6PDQ9_9HELO</name>
<keyword evidence="2" id="KW-0285">Flavoprotein</keyword>
<comment type="catalytic activity">
    <reaction evidence="14">
        <text>5,6-dihydrouridine(20b) in tRNA + NAD(+) = uridine(20b) in tRNA + NADH + H(+)</text>
        <dbReference type="Rhea" id="RHEA:53352"/>
        <dbReference type="Rhea" id="RHEA-COMP:13537"/>
        <dbReference type="Rhea" id="RHEA-COMP:13538"/>
        <dbReference type="ChEBI" id="CHEBI:15378"/>
        <dbReference type="ChEBI" id="CHEBI:57540"/>
        <dbReference type="ChEBI" id="CHEBI:57945"/>
        <dbReference type="ChEBI" id="CHEBI:65315"/>
        <dbReference type="ChEBI" id="CHEBI:74443"/>
        <dbReference type="EC" id="1.3.1.90"/>
    </reaction>
    <physiologicalReaction direction="right-to-left" evidence="14">
        <dbReference type="Rhea" id="RHEA:53354"/>
    </physiologicalReaction>
</comment>
<comment type="catalytic activity">
    <reaction evidence="10">
        <text>a 5,6-dihydrouridine in mRNA + NAD(+) = a uridine in mRNA + NADH + H(+)</text>
        <dbReference type="Rhea" id="RHEA:69851"/>
        <dbReference type="Rhea" id="RHEA-COMP:14658"/>
        <dbReference type="Rhea" id="RHEA-COMP:17789"/>
        <dbReference type="ChEBI" id="CHEBI:15378"/>
        <dbReference type="ChEBI" id="CHEBI:57540"/>
        <dbReference type="ChEBI" id="CHEBI:57945"/>
        <dbReference type="ChEBI" id="CHEBI:65315"/>
        <dbReference type="ChEBI" id="CHEBI:74443"/>
    </reaction>
    <physiologicalReaction direction="right-to-left" evidence="10">
        <dbReference type="Rhea" id="RHEA:69853"/>
    </physiologicalReaction>
</comment>
<dbReference type="STRING" id="1745343.A0A2J6PDQ9"/>
<comment type="cofactor">
    <cofactor evidence="1">
        <name>FMN</name>
        <dbReference type="ChEBI" id="CHEBI:58210"/>
    </cofactor>
</comment>
<evidence type="ECO:0000256" key="7">
    <source>
        <dbReference type="ARBA" id="ARBA00023002"/>
    </source>
</evidence>